<organism evidence="3 4">
    <name type="scientific">Exophiala aquamarina CBS 119918</name>
    <dbReference type="NCBI Taxonomy" id="1182545"/>
    <lineage>
        <taxon>Eukaryota</taxon>
        <taxon>Fungi</taxon>
        <taxon>Dikarya</taxon>
        <taxon>Ascomycota</taxon>
        <taxon>Pezizomycotina</taxon>
        <taxon>Eurotiomycetes</taxon>
        <taxon>Chaetothyriomycetidae</taxon>
        <taxon>Chaetothyriales</taxon>
        <taxon>Herpotrichiellaceae</taxon>
        <taxon>Exophiala</taxon>
    </lineage>
</organism>
<evidence type="ECO:0000313" key="4">
    <source>
        <dbReference type="Proteomes" id="UP000027920"/>
    </source>
</evidence>
<comment type="caution">
    <text evidence="3">The sequence shown here is derived from an EMBL/GenBank/DDBJ whole genome shotgun (WGS) entry which is preliminary data.</text>
</comment>
<keyword evidence="2" id="KW-0560">Oxidoreductase</keyword>
<protein>
    <submittedName>
        <fullName evidence="3">Uncharacterized protein</fullName>
    </submittedName>
</protein>
<dbReference type="GO" id="GO:0016491">
    <property type="term" value="F:oxidoreductase activity"/>
    <property type="evidence" value="ECO:0007669"/>
    <property type="project" value="UniProtKB-KW"/>
</dbReference>
<dbReference type="RefSeq" id="XP_013266195.1">
    <property type="nucleotide sequence ID" value="XM_013410741.1"/>
</dbReference>
<name>A0A072Q6P6_9EURO</name>
<dbReference type="Proteomes" id="UP000027920">
    <property type="component" value="Unassembled WGS sequence"/>
</dbReference>
<accession>A0A072Q6P6</accession>
<dbReference type="PANTHER" id="PTHR43669">
    <property type="entry name" value="5-KETO-D-GLUCONATE 5-REDUCTASE"/>
    <property type="match status" value="1"/>
</dbReference>
<keyword evidence="4" id="KW-1185">Reference proteome</keyword>
<dbReference type="OrthoDB" id="5336600at2759"/>
<dbReference type="GeneID" id="25276529"/>
<gene>
    <name evidence="3" type="ORF">A1O9_01583</name>
</gene>
<dbReference type="VEuPathDB" id="FungiDB:A1O9_01583"/>
<dbReference type="SUPFAM" id="SSF51735">
    <property type="entry name" value="NAD(P)-binding Rossmann-fold domains"/>
    <property type="match status" value="1"/>
</dbReference>
<dbReference type="EMBL" id="AMGV01000001">
    <property type="protein sequence ID" value="KEF63605.1"/>
    <property type="molecule type" value="Genomic_DNA"/>
</dbReference>
<reference evidence="3 4" key="1">
    <citation type="submission" date="2013-03" db="EMBL/GenBank/DDBJ databases">
        <title>The Genome Sequence of Exophiala aquamarina CBS 119918.</title>
        <authorList>
            <consortium name="The Broad Institute Genomics Platform"/>
            <person name="Cuomo C."/>
            <person name="de Hoog S."/>
            <person name="Gorbushina A."/>
            <person name="Walker B."/>
            <person name="Young S.K."/>
            <person name="Zeng Q."/>
            <person name="Gargeya S."/>
            <person name="Fitzgerald M."/>
            <person name="Haas B."/>
            <person name="Abouelleil A."/>
            <person name="Allen A.W."/>
            <person name="Alvarado L."/>
            <person name="Arachchi H.M."/>
            <person name="Berlin A.M."/>
            <person name="Chapman S.B."/>
            <person name="Gainer-Dewar J."/>
            <person name="Goldberg J."/>
            <person name="Griggs A."/>
            <person name="Gujja S."/>
            <person name="Hansen M."/>
            <person name="Howarth C."/>
            <person name="Imamovic A."/>
            <person name="Ireland A."/>
            <person name="Larimer J."/>
            <person name="McCowan C."/>
            <person name="Murphy C."/>
            <person name="Pearson M."/>
            <person name="Poon T.W."/>
            <person name="Priest M."/>
            <person name="Roberts A."/>
            <person name="Saif S."/>
            <person name="Shea T."/>
            <person name="Sisk P."/>
            <person name="Sykes S."/>
            <person name="Wortman J."/>
            <person name="Nusbaum C."/>
            <person name="Birren B."/>
        </authorList>
    </citation>
    <scope>NUCLEOTIDE SEQUENCE [LARGE SCALE GENOMIC DNA]</scope>
    <source>
        <strain evidence="3 4">CBS 119918</strain>
    </source>
</reference>
<dbReference type="HOGENOM" id="CLU_103010_1_0_1"/>
<evidence type="ECO:0000313" key="3">
    <source>
        <dbReference type="EMBL" id="KEF63605.1"/>
    </source>
</evidence>
<dbReference type="InterPro" id="IPR002347">
    <property type="entry name" value="SDR_fam"/>
</dbReference>
<dbReference type="Gene3D" id="3.40.50.720">
    <property type="entry name" value="NAD(P)-binding Rossmann-like Domain"/>
    <property type="match status" value="1"/>
</dbReference>
<dbReference type="PANTHER" id="PTHR43669:SF4">
    <property type="entry name" value="SHORT-CHAIN DEHYDROGENASE"/>
    <property type="match status" value="1"/>
</dbReference>
<dbReference type="Pfam" id="PF13561">
    <property type="entry name" value="adh_short_C2"/>
    <property type="match status" value="1"/>
</dbReference>
<dbReference type="InterPro" id="IPR036291">
    <property type="entry name" value="NAD(P)-bd_dom_sf"/>
</dbReference>
<sequence length="254" mass="27605">MASKPILLVLGAGPNIGIHVSKFFAGRGYKVALASRSKPSFDGGQELHIPVDLSNPENVPGVFEAVRAKFGESPSVVVYNCASHVDDNMHDPLSSFSLSEYVKHQNINTNSVLVVLQEAVSGFRSLSDPDAAKTFIYTGNILNVITIPGRLTFGLGKSGTAYAIRTLVEGNVYSEEGICFYYTDERTVDGLPVYSEIDGETAAEEYFRLAEMREQGPWLFNYVKGLGFRSFEGMEDVIRSTVISGRNLAANSSA</sequence>
<evidence type="ECO:0000256" key="1">
    <source>
        <dbReference type="ARBA" id="ARBA00006484"/>
    </source>
</evidence>
<evidence type="ECO:0000256" key="2">
    <source>
        <dbReference type="ARBA" id="ARBA00023002"/>
    </source>
</evidence>
<dbReference type="STRING" id="1182545.A0A072Q6P6"/>
<proteinExistence type="inferred from homology"/>
<dbReference type="AlphaFoldDB" id="A0A072Q6P6"/>
<comment type="similarity">
    <text evidence="1">Belongs to the short-chain dehydrogenases/reductases (SDR) family.</text>
</comment>